<keyword evidence="2" id="KW-1185">Reference proteome</keyword>
<dbReference type="RefSeq" id="WP_241512869.1">
    <property type="nucleotide sequence ID" value="NZ_JAFEJT020000004.1"/>
</dbReference>
<reference evidence="1 2" key="1">
    <citation type="journal article" date="2021" name="Environ. Microbiol.">
        <title>Genetic insights into the dark matter of the mammalian gut microbiota through targeted genome reconstruction.</title>
        <authorList>
            <person name="Lugli G.A."/>
            <person name="Alessandri G."/>
            <person name="Milani C."/>
            <person name="Viappiani A."/>
            <person name="Fontana F."/>
            <person name="Tarracchini C."/>
            <person name="Mancabelli L."/>
            <person name="Argentini C."/>
            <person name="Ruiz L."/>
            <person name="Margolles A."/>
            <person name="van Sinderen D."/>
            <person name="Turroni F."/>
            <person name="Ventura M."/>
        </authorList>
    </citation>
    <scope>NUCLEOTIDE SEQUENCE [LARGE SCALE GENOMIC DNA]</scope>
    <source>
        <strain evidence="1 2">MA1</strain>
    </source>
</reference>
<name>A0ABS9VSG8_9BIFI</name>
<protein>
    <submittedName>
        <fullName evidence="1">MoaA protein</fullName>
    </submittedName>
</protein>
<sequence>MSKRKHVLPVVIAVLAVLLLAAGTYGMLLWRSAQHVIDESRQAGEYASLAQTAIKRGDVKQALAQLDKAGDHIVAARDETRSPLWSIAERAPYYGSDVAAVRGMLDAAADAATNALPSIDDAAQGTLVDFNLSELLSGASLSDGTMSIPKITSVKQDLADAGAVLDRVQSSIHALPQPHTTQVADMVEQGKRIIDQVNESFDTISSIIEKIPG</sequence>
<dbReference type="EMBL" id="JAFEJT020000004">
    <property type="protein sequence ID" value="MCH9275037.1"/>
    <property type="molecule type" value="Genomic_DNA"/>
</dbReference>
<gene>
    <name evidence="1" type="ORF">JS533_001905</name>
</gene>
<evidence type="ECO:0000313" key="2">
    <source>
        <dbReference type="Proteomes" id="UP000710815"/>
    </source>
</evidence>
<proteinExistence type="predicted"/>
<reference evidence="1 2" key="2">
    <citation type="journal article" date="2021" name="Syst. Appl. Microbiol.">
        <title>Phylogenetic classification of ten novel species belonging to the genus Bifidobacterium comprising B. phasiani sp. nov., B. pongonis sp. nov., B. saguinibicoloris sp. nov., B. colobi sp. nov., B. simiiventris sp. nov., B. santillanense sp. nov., B. miconis sp. nov., B. amazonense sp. nov., B. pluvialisilvae sp. nov., and B. miconisargentati sp. nov.</title>
        <authorList>
            <person name="Lugli G.A."/>
            <person name="Calvete-Torre I."/>
            <person name="Alessandri G."/>
            <person name="Milani C."/>
            <person name="Turroni F."/>
            <person name="Laiolo P."/>
            <person name="Ossiprandi M.C."/>
            <person name="Margolles A."/>
            <person name="Ruiz L."/>
            <person name="Ventura M."/>
        </authorList>
    </citation>
    <scope>NUCLEOTIDE SEQUENCE [LARGE SCALE GENOMIC DNA]</scope>
    <source>
        <strain evidence="1 2">MA1</strain>
    </source>
</reference>
<organism evidence="1 2">
    <name type="scientific">Bifidobacterium amazonense</name>
    <dbReference type="NCBI Taxonomy" id="2809027"/>
    <lineage>
        <taxon>Bacteria</taxon>
        <taxon>Bacillati</taxon>
        <taxon>Actinomycetota</taxon>
        <taxon>Actinomycetes</taxon>
        <taxon>Bifidobacteriales</taxon>
        <taxon>Bifidobacteriaceae</taxon>
        <taxon>Bifidobacterium</taxon>
    </lineage>
</organism>
<comment type="caution">
    <text evidence="1">The sequence shown here is derived from an EMBL/GenBank/DDBJ whole genome shotgun (WGS) entry which is preliminary data.</text>
</comment>
<accession>A0ABS9VSG8</accession>
<dbReference type="Proteomes" id="UP000710815">
    <property type="component" value="Unassembled WGS sequence"/>
</dbReference>
<evidence type="ECO:0000313" key="1">
    <source>
        <dbReference type="EMBL" id="MCH9275037.1"/>
    </source>
</evidence>